<feature type="region of interest" description="Disordered" evidence="5">
    <location>
        <begin position="70"/>
        <end position="100"/>
    </location>
</feature>
<name>A0A7K5D7U1_9TYRA</name>
<evidence type="ECO:0000256" key="4">
    <source>
        <dbReference type="PROSITE-ProRule" id="PRU00175"/>
    </source>
</evidence>
<feature type="compositionally biased region" description="Polar residues" evidence="5">
    <location>
        <begin position="239"/>
        <end position="262"/>
    </location>
</feature>
<feature type="compositionally biased region" description="Basic residues" evidence="5">
    <location>
        <begin position="347"/>
        <end position="356"/>
    </location>
</feature>
<comment type="caution">
    <text evidence="7">The sequence shown here is derived from an EMBL/GenBank/DDBJ whole genome shotgun (WGS) entry which is preliminary data.</text>
</comment>
<dbReference type="InterPro" id="IPR017907">
    <property type="entry name" value="Znf_RING_CS"/>
</dbReference>
<keyword evidence="7" id="KW-0436">Ligase</keyword>
<dbReference type="PROSITE" id="PS50089">
    <property type="entry name" value="ZF_RING_2"/>
    <property type="match status" value="1"/>
</dbReference>
<gene>
    <name evidence="7" type="primary">Topors</name>
    <name evidence="7" type="ORF">PACMIN_R14552</name>
</gene>
<dbReference type="InterPro" id="IPR018957">
    <property type="entry name" value="Znf_C3HC4_RING-type"/>
</dbReference>
<dbReference type="EMBL" id="VYXB01005117">
    <property type="protein sequence ID" value="NWS16388.1"/>
    <property type="molecule type" value="Genomic_DNA"/>
</dbReference>
<dbReference type="PROSITE" id="PS00518">
    <property type="entry name" value="ZF_RING_1"/>
    <property type="match status" value="1"/>
</dbReference>
<dbReference type="InterPro" id="IPR047126">
    <property type="entry name" value="RNF141-like"/>
</dbReference>
<dbReference type="Gene3D" id="3.30.40.10">
    <property type="entry name" value="Zinc/RING finger domain, C3HC4 (zinc finger)"/>
    <property type="match status" value="1"/>
</dbReference>
<proteinExistence type="predicted"/>
<dbReference type="AlphaFoldDB" id="A0A7K5D7U1"/>
<dbReference type="InterPro" id="IPR013083">
    <property type="entry name" value="Znf_RING/FYVE/PHD"/>
</dbReference>
<evidence type="ECO:0000313" key="7">
    <source>
        <dbReference type="EMBL" id="NWS16388.1"/>
    </source>
</evidence>
<feature type="domain" description="RING-type" evidence="6">
    <location>
        <begin position="9"/>
        <end position="48"/>
    </location>
</feature>
<feature type="non-terminal residue" evidence="7">
    <location>
        <position position="1"/>
    </location>
</feature>
<feature type="region of interest" description="Disordered" evidence="5">
    <location>
        <begin position="221"/>
        <end position="356"/>
    </location>
</feature>
<accession>A0A7K5D7U1</accession>
<dbReference type="Proteomes" id="UP000525089">
    <property type="component" value="Unassembled WGS sequence"/>
</dbReference>
<reference evidence="7 8" key="1">
    <citation type="submission" date="2019-09" db="EMBL/GenBank/DDBJ databases">
        <title>Bird 10,000 Genomes (B10K) Project - Family phase.</title>
        <authorList>
            <person name="Zhang G."/>
        </authorList>
    </citation>
    <scope>NUCLEOTIDE SEQUENCE [LARGE SCALE GENOMIC DNA]</scope>
    <source>
        <strain evidence="7">B10K-DU-001-72</strain>
        <tissue evidence="7">Muscle</tissue>
    </source>
</reference>
<evidence type="ECO:0000313" key="8">
    <source>
        <dbReference type="Proteomes" id="UP000525089"/>
    </source>
</evidence>
<feature type="compositionally biased region" description="Polar residues" evidence="5">
    <location>
        <begin position="309"/>
        <end position="320"/>
    </location>
</feature>
<evidence type="ECO:0000256" key="1">
    <source>
        <dbReference type="ARBA" id="ARBA00022723"/>
    </source>
</evidence>
<sequence>MATGKEWSCPICCDAPDDVAYTMPCGHRFCLGCILRWAERNPACPLCRRSILTVKFSDYGGDNYLHCVITPPSDRPPRESPATNSQAGEAPEGLAENPHGLPASHASFPQGITAPTEQDAAGPEAVGGILPELWAELFRRRRNLLDPVRPWLCQGLEMIYGGEWWQVKSAESGILLALCVYGPDREVLIQRLEPRLQQYTAPLVHGILSIIATQCSEEVQRLRHPRSAREENEIPVANSGPTDSQGANATLTQAPSSGITDSSMEEAASTLEAAIEGQPSCPPSESIPAQQPQPQQEQGETTAAAGPSAQENSQSPSASGQDRGHSPATSRHLRKRRSPGSPDSTHCGKRPHHNQQ</sequence>
<keyword evidence="3" id="KW-0862">Zinc</keyword>
<feature type="non-terminal residue" evidence="7">
    <location>
        <position position="356"/>
    </location>
</feature>
<dbReference type="CDD" id="cd23130">
    <property type="entry name" value="RING-HC_EHV1-like"/>
    <property type="match status" value="1"/>
</dbReference>
<keyword evidence="1" id="KW-0479">Metal-binding</keyword>
<protein>
    <submittedName>
        <fullName evidence="7">TOPRS ligase</fullName>
    </submittedName>
</protein>
<dbReference type="GO" id="GO:0016874">
    <property type="term" value="F:ligase activity"/>
    <property type="evidence" value="ECO:0007669"/>
    <property type="project" value="UniProtKB-KW"/>
</dbReference>
<evidence type="ECO:0000259" key="6">
    <source>
        <dbReference type="PROSITE" id="PS50089"/>
    </source>
</evidence>
<dbReference type="PANTHER" id="PTHR12109">
    <property type="entry name" value="RING FINGER PROTEIN 141-RELATED"/>
    <property type="match status" value="1"/>
</dbReference>
<evidence type="ECO:0000256" key="5">
    <source>
        <dbReference type="SAM" id="MobiDB-lite"/>
    </source>
</evidence>
<evidence type="ECO:0000256" key="2">
    <source>
        <dbReference type="ARBA" id="ARBA00022771"/>
    </source>
</evidence>
<evidence type="ECO:0000256" key="3">
    <source>
        <dbReference type="ARBA" id="ARBA00022833"/>
    </source>
</evidence>
<organism evidence="7 8">
    <name type="scientific">Pachyramphus minor</name>
    <dbReference type="NCBI Taxonomy" id="369605"/>
    <lineage>
        <taxon>Eukaryota</taxon>
        <taxon>Metazoa</taxon>
        <taxon>Chordata</taxon>
        <taxon>Craniata</taxon>
        <taxon>Vertebrata</taxon>
        <taxon>Euteleostomi</taxon>
        <taxon>Archelosauria</taxon>
        <taxon>Archosauria</taxon>
        <taxon>Dinosauria</taxon>
        <taxon>Saurischia</taxon>
        <taxon>Theropoda</taxon>
        <taxon>Coelurosauria</taxon>
        <taxon>Aves</taxon>
        <taxon>Neognathae</taxon>
        <taxon>Neoaves</taxon>
        <taxon>Telluraves</taxon>
        <taxon>Australaves</taxon>
        <taxon>Passeriformes</taxon>
        <taxon>Tyrannidae</taxon>
        <taxon>Pachyramphus</taxon>
    </lineage>
</organism>
<keyword evidence="2 4" id="KW-0863">Zinc-finger</keyword>
<keyword evidence="8" id="KW-1185">Reference proteome</keyword>
<dbReference type="InterPro" id="IPR001841">
    <property type="entry name" value="Znf_RING"/>
</dbReference>
<dbReference type="SUPFAM" id="SSF57850">
    <property type="entry name" value="RING/U-box"/>
    <property type="match status" value="1"/>
</dbReference>
<feature type="compositionally biased region" description="Low complexity" evidence="5">
    <location>
        <begin position="289"/>
        <end position="306"/>
    </location>
</feature>
<dbReference type="SMART" id="SM00184">
    <property type="entry name" value="RING"/>
    <property type="match status" value="1"/>
</dbReference>
<dbReference type="Pfam" id="PF00097">
    <property type="entry name" value="zf-C3HC4"/>
    <property type="match status" value="1"/>
</dbReference>
<dbReference type="GO" id="GO:0008270">
    <property type="term" value="F:zinc ion binding"/>
    <property type="evidence" value="ECO:0007669"/>
    <property type="project" value="UniProtKB-KW"/>
</dbReference>